<dbReference type="PIRSF" id="PIRSF001400">
    <property type="entry name" value="Enolase"/>
    <property type="match status" value="1"/>
</dbReference>
<dbReference type="OrthoDB" id="9804716at2"/>
<feature type="binding site" evidence="10">
    <location>
        <position position="371"/>
    </location>
    <ligand>
        <name>(2R)-2-phosphoglycerate</name>
        <dbReference type="ChEBI" id="CHEBI:58289"/>
    </ligand>
</feature>
<dbReference type="GO" id="GO:0000015">
    <property type="term" value="C:phosphopyruvate hydratase complex"/>
    <property type="evidence" value="ECO:0007669"/>
    <property type="project" value="InterPro"/>
</dbReference>
<evidence type="ECO:0000256" key="11">
    <source>
        <dbReference type="PIRSR" id="PIRSR001400-1"/>
    </source>
</evidence>
<evidence type="ECO:0000256" key="12">
    <source>
        <dbReference type="PIRSR" id="PIRSR001400-2"/>
    </source>
</evidence>
<keyword evidence="10" id="KW-0963">Cytoplasm</keyword>
<keyword evidence="8 10" id="KW-0456">Lyase</keyword>
<dbReference type="SMART" id="SM01193">
    <property type="entry name" value="Enolase_N"/>
    <property type="match status" value="1"/>
</dbReference>
<dbReference type="GO" id="GO:0000287">
    <property type="term" value="F:magnesium ion binding"/>
    <property type="evidence" value="ECO:0007669"/>
    <property type="project" value="UniProtKB-UniRule"/>
</dbReference>
<feature type="domain" description="Enolase N-terminal" evidence="16">
    <location>
        <begin position="4"/>
        <end position="135"/>
    </location>
</feature>
<name>A0A1J8P9D0_9COXI</name>
<evidence type="ECO:0000256" key="4">
    <source>
        <dbReference type="ARBA" id="ARBA00017068"/>
    </source>
</evidence>
<feature type="domain" description="Enolase C-terminal TIM barrel" evidence="15">
    <location>
        <begin position="145"/>
        <end position="431"/>
    </location>
</feature>
<keyword evidence="10 13" id="KW-0479">Metal-binding</keyword>
<feature type="binding site" evidence="10 13">
    <location>
        <position position="248"/>
    </location>
    <ligand>
        <name>Mg(2+)</name>
        <dbReference type="ChEBI" id="CHEBI:18420"/>
    </ligand>
</feature>
<feature type="binding site" evidence="12">
    <location>
        <begin position="368"/>
        <end position="371"/>
    </location>
    <ligand>
        <name>substrate</name>
    </ligand>
</feature>
<comment type="subcellular location">
    <subcellularLocation>
        <location evidence="10">Cytoplasm</location>
    </subcellularLocation>
    <subcellularLocation>
        <location evidence="10">Secreted</location>
    </subcellularLocation>
    <subcellularLocation>
        <location evidence="10">Cell surface</location>
    </subcellularLocation>
    <text evidence="10">Fractions of enolase are present in both the cytoplasm and on the cell surface.</text>
</comment>
<feature type="binding site" evidence="10">
    <location>
        <position position="169"/>
    </location>
    <ligand>
        <name>(2R)-2-phosphoglycerate</name>
        <dbReference type="ChEBI" id="CHEBI:58289"/>
    </ligand>
</feature>
<comment type="cofactor">
    <cofactor evidence="10">
        <name>Mg(2+)</name>
        <dbReference type="ChEBI" id="CHEBI:18420"/>
    </cofactor>
    <text evidence="10">Binds a second Mg(2+) ion via substrate during catalysis.</text>
</comment>
<dbReference type="Gene3D" id="3.30.390.10">
    <property type="entry name" value="Enolase-like, N-terminal domain"/>
    <property type="match status" value="1"/>
</dbReference>
<comment type="function">
    <text evidence="9 10">Catalyzes the reversible conversion of 2-phosphoglycerate (2-PG) into phosphoenolpyruvate (PEP). It is essential for the degradation of carbohydrates via glycolysis.</text>
</comment>
<evidence type="ECO:0000259" key="16">
    <source>
        <dbReference type="SMART" id="SM01193"/>
    </source>
</evidence>
<comment type="catalytic activity">
    <reaction evidence="10">
        <text>(2R)-2-phosphoglycerate = phosphoenolpyruvate + H2O</text>
        <dbReference type="Rhea" id="RHEA:10164"/>
        <dbReference type="ChEBI" id="CHEBI:15377"/>
        <dbReference type="ChEBI" id="CHEBI:58289"/>
        <dbReference type="ChEBI" id="CHEBI:58702"/>
        <dbReference type="EC" id="4.2.1.11"/>
    </reaction>
</comment>
<dbReference type="Pfam" id="PF00113">
    <property type="entry name" value="Enolase_C"/>
    <property type="match status" value="1"/>
</dbReference>
<gene>
    <name evidence="10 17" type="primary">eno</name>
    <name evidence="17" type="ORF">A1D18_01750</name>
</gene>
<comment type="subunit">
    <text evidence="10">Component of the RNA degradosome, a multiprotein complex involved in RNA processing and mRNA degradation.</text>
</comment>
<feature type="binding site" evidence="10">
    <location>
        <position position="341"/>
    </location>
    <ligand>
        <name>(2R)-2-phosphoglycerate</name>
        <dbReference type="ChEBI" id="CHEBI:58289"/>
    </ligand>
</feature>
<dbReference type="SFLD" id="SFLDF00002">
    <property type="entry name" value="enolase"/>
    <property type="match status" value="1"/>
</dbReference>
<dbReference type="InterPro" id="IPR000941">
    <property type="entry name" value="Enolase"/>
</dbReference>
<feature type="binding site" evidence="10 13">
    <location>
        <position position="316"/>
    </location>
    <ligand>
        <name>Mg(2+)</name>
        <dbReference type="ChEBI" id="CHEBI:18420"/>
    </ligand>
</feature>
<feature type="binding site" evidence="10">
    <location>
        <position position="370"/>
    </location>
    <ligand>
        <name>(2R)-2-phosphoglycerate</name>
        <dbReference type="ChEBI" id="CHEBI:58289"/>
    </ligand>
</feature>
<feature type="binding site" evidence="12">
    <location>
        <position position="316"/>
    </location>
    <ligand>
        <name>substrate</name>
    </ligand>
</feature>
<dbReference type="CDD" id="cd03313">
    <property type="entry name" value="enolase"/>
    <property type="match status" value="1"/>
</dbReference>
<dbReference type="NCBIfam" id="TIGR01060">
    <property type="entry name" value="eno"/>
    <property type="match status" value="1"/>
</dbReference>
<dbReference type="InterPro" id="IPR020809">
    <property type="entry name" value="Enolase_CS"/>
</dbReference>
<dbReference type="InterPro" id="IPR020811">
    <property type="entry name" value="Enolase_N"/>
</dbReference>
<dbReference type="AlphaFoldDB" id="A0A1J8P9D0"/>
<comment type="pathway">
    <text evidence="1 10">Carbohydrate degradation; glycolysis; pyruvate from D-glyceraldehyde 3-phosphate: step 4/5.</text>
</comment>
<keyword evidence="7 10" id="KW-0324">Glycolysis</keyword>
<keyword evidence="18" id="KW-1185">Reference proteome</keyword>
<evidence type="ECO:0000256" key="6">
    <source>
        <dbReference type="ARBA" id="ARBA00022842"/>
    </source>
</evidence>
<evidence type="ECO:0000256" key="1">
    <source>
        <dbReference type="ARBA" id="ARBA00005031"/>
    </source>
</evidence>
<evidence type="ECO:0000256" key="8">
    <source>
        <dbReference type="ARBA" id="ARBA00023239"/>
    </source>
</evidence>
<comment type="cofactor">
    <cofactor evidence="13">
        <name>Mg(2+)</name>
        <dbReference type="ChEBI" id="CHEBI:18420"/>
    </cofactor>
    <text evidence="13">Mg(2+) is required for catalysis and for stabilizing the dimer.</text>
</comment>
<sequence length="436" mass="47984">MSKITEINAYEILDSRGNPTIAVEVILDSGLKAEASVPSGASTGSKEALELRDTERPDRYQGKGVLLAIQNILGPIQKKLMGKEVTDQNELDRLMKNLDGTDNKGKLGANAILGVSLSLLKVAALAQGQALYVHIAELMGQRDKKYLMPVPQMNIINGGVHADNSLAIQEFMILPVGAPTFSEALRWGVEVFHCLKSYLKKQGFNTNVGDEGGFAPTFQSHQEAIESILVAIQQAGYKPGKDIYLGLDAASNEFYHHGKYCLENKELDTEQWILYLENFVKQYPIISIEDGMAESDESGWLQLTQRLGKQIQLVGDDLFVTNPVLFEQGIDKKLANAILIKLNQIGTVSETLEVISLAKQAHYATVISHRSGETEDTSIADLAVGTRAGQIKTGSVSRTDRTAKYNRLLRIEAELSKKNQVDYAGIQFFSRFLNSH</sequence>
<evidence type="ECO:0000256" key="14">
    <source>
        <dbReference type="SAM" id="MobiDB-lite"/>
    </source>
</evidence>
<evidence type="ECO:0000256" key="3">
    <source>
        <dbReference type="ARBA" id="ARBA00012058"/>
    </source>
</evidence>
<dbReference type="EMBL" id="LUKY01000030">
    <property type="protein sequence ID" value="OIZ95635.1"/>
    <property type="molecule type" value="Genomic_DNA"/>
</dbReference>
<dbReference type="PRINTS" id="PR00148">
    <property type="entry name" value="ENOLASE"/>
</dbReference>
<dbReference type="GO" id="GO:0009986">
    <property type="term" value="C:cell surface"/>
    <property type="evidence" value="ECO:0007669"/>
    <property type="project" value="UniProtKB-SubCell"/>
</dbReference>
<comment type="similarity">
    <text evidence="2 10">Belongs to the enolase family.</text>
</comment>
<dbReference type="GO" id="GO:0004634">
    <property type="term" value="F:phosphopyruvate hydratase activity"/>
    <property type="evidence" value="ECO:0007669"/>
    <property type="project" value="UniProtKB-UniRule"/>
</dbReference>
<evidence type="ECO:0000256" key="9">
    <source>
        <dbReference type="ARBA" id="ARBA00045763"/>
    </source>
</evidence>
<feature type="active site" description="Proton donor" evidence="10 11">
    <location>
        <position position="211"/>
    </location>
</feature>
<proteinExistence type="inferred from homology"/>
<dbReference type="SFLD" id="SFLDG00178">
    <property type="entry name" value="enolase"/>
    <property type="match status" value="1"/>
</dbReference>
<evidence type="ECO:0000256" key="10">
    <source>
        <dbReference type="HAMAP-Rule" id="MF_00318"/>
    </source>
</evidence>
<protein>
    <recommendedName>
        <fullName evidence="4 10">Enolase</fullName>
        <ecNumber evidence="3 10">4.2.1.11</ecNumber>
    </recommendedName>
    <alternativeName>
        <fullName evidence="10">2-phospho-D-glycerate hydro-lyase</fullName>
    </alternativeName>
    <alternativeName>
        <fullName evidence="10">2-phosphoglycerate dehydratase</fullName>
    </alternativeName>
</protein>
<dbReference type="Proteomes" id="UP000183924">
    <property type="component" value="Unassembled WGS sequence"/>
</dbReference>
<evidence type="ECO:0000313" key="18">
    <source>
        <dbReference type="Proteomes" id="UP000183924"/>
    </source>
</evidence>
<dbReference type="InterPro" id="IPR029017">
    <property type="entry name" value="Enolase-like_N"/>
</dbReference>
<evidence type="ECO:0000259" key="15">
    <source>
        <dbReference type="SMART" id="SM01192"/>
    </source>
</evidence>
<dbReference type="InterPro" id="IPR020810">
    <property type="entry name" value="Enolase_C"/>
</dbReference>
<feature type="binding site" evidence="12">
    <location>
        <position position="289"/>
    </location>
    <ligand>
        <name>substrate</name>
    </ligand>
</feature>
<feature type="region of interest" description="Disordered" evidence="14">
    <location>
        <begin position="35"/>
        <end position="55"/>
    </location>
</feature>
<dbReference type="GO" id="GO:0006096">
    <property type="term" value="P:glycolytic process"/>
    <property type="evidence" value="ECO:0007669"/>
    <property type="project" value="UniProtKB-UniRule"/>
</dbReference>
<dbReference type="PANTHER" id="PTHR11902:SF1">
    <property type="entry name" value="ENOLASE"/>
    <property type="match status" value="1"/>
</dbReference>
<dbReference type="PROSITE" id="PS00164">
    <property type="entry name" value="ENOLASE"/>
    <property type="match status" value="1"/>
</dbReference>
<dbReference type="HAMAP" id="MF_00318">
    <property type="entry name" value="Enolase"/>
    <property type="match status" value="1"/>
</dbReference>
<organism evidence="17 18">
    <name type="scientific">Candidatus Rickettsiella isopodorum</name>
    <dbReference type="NCBI Taxonomy" id="1225476"/>
    <lineage>
        <taxon>Bacteria</taxon>
        <taxon>Pseudomonadati</taxon>
        <taxon>Pseudomonadota</taxon>
        <taxon>Gammaproteobacteria</taxon>
        <taxon>Legionellales</taxon>
        <taxon>Coxiellaceae</taxon>
        <taxon>Rickettsiella</taxon>
    </lineage>
</organism>
<keyword evidence="6 10" id="KW-0460">Magnesium</keyword>
<dbReference type="UniPathway" id="UPA00109">
    <property type="reaction ID" value="UER00187"/>
</dbReference>
<keyword evidence="17" id="KW-0670">Pyruvate</keyword>
<evidence type="ECO:0000256" key="13">
    <source>
        <dbReference type="PIRSR" id="PIRSR001400-3"/>
    </source>
</evidence>
<dbReference type="Pfam" id="PF03952">
    <property type="entry name" value="Enolase_N"/>
    <property type="match status" value="1"/>
</dbReference>
<feature type="binding site" evidence="10">
    <location>
        <position position="392"/>
    </location>
    <ligand>
        <name>(2R)-2-phosphoglycerate</name>
        <dbReference type="ChEBI" id="CHEBI:58289"/>
    </ligand>
</feature>
<comment type="caution">
    <text evidence="17">The sequence shown here is derived from an EMBL/GenBank/DDBJ whole genome shotgun (WGS) entry which is preliminary data.</text>
</comment>
<reference evidence="17 18" key="1">
    <citation type="submission" date="2016-03" db="EMBL/GenBank/DDBJ databases">
        <title>Comparative genomics of Rickettsiella.</title>
        <authorList>
            <person name="Chandler C."/>
            <person name="Wang Y."/>
        </authorList>
    </citation>
    <scope>NUCLEOTIDE SEQUENCE [LARGE SCALE GENOMIC DNA]</scope>
    <source>
        <strain evidence="17 18">RCFS May 2013</strain>
    </source>
</reference>
<evidence type="ECO:0000256" key="7">
    <source>
        <dbReference type="ARBA" id="ARBA00023152"/>
    </source>
</evidence>
<dbReference type="GO" id="GO:0005576">
    <property type="term" value="C:extracellular region"/>
    <property type="evidence" value="ECO:0007669"/>
    <property type="project" value="UniProtKB-SubCell"/>
</dbReference>
<dbReference type="EC" id="4.2.1.11" evidence="3 10"/>
<evidence type="ECO:0000256" key="2">
    <source>
        <dbReference type="ARBA" id="ARBA00009604"/>
    </source>
</evidence>
<feature type="binding site" evidence="12">
    <location>
        <position position="161"/>
    </location>
    <ligand>
        <name>substrate</name>
    </ligand>
</feature>
<dbReference type="Gene3D" id="3.20.20.120">
    <property type="entry name" value="Enolase-like C-terminal domain"/>
    <property type="match status" value="1"/>
</dbReference>
<dbReference type="PANTHER" id="PTHR11902">
    <property type="entry name" value="ENOLASE"/>
    <property type="match status" value="1"/>
</dbReference>
<feature type="active site" description="Proton acceptor" evidence="10 11">
    <location>
        <position position="341"/>
    </location>
</feature>
<dbReference type="SFLD" id="SFLDS00001">
    <property type="entry name" value="Enolase"/>
    <property type="match status" value="1"/>
</dbReference>
<evidence type="ECO:0000256" key="5">
    <source>
        <dbReference type="ARBA" id="ARBA00022525"/>
    </source>
</evidence>
<dbReference type="SUPFAM" id="SSF51604">
    <property type="entry name" value="Enolase C-terminal domain-like"/>
    <property type="match status" value="1"/>
</dbReference>
<accession>A0A1J8P9D0</accession>
<feature type="binding site" evidence="12">
    <location>
        <position position="170"/>
    </location>
    <ligand>
        <name>substrate</name>
    </ligand>
</feature>
<dbReference type="STRING" id="1225476.A1D18_01750"/>
<feature type="binding site" evidence="10 13">
    <location>
        <position position="289"/>
    </location>
    <ligand>
        <name>Mg(2+)</name>
        <dbReference type="ChEBI" id="CHEBI:18420"/>
    </ligand>
</feature>
<dbReference type="RefSeq" id="WP_071662106.1">
    <property type="nucleotide sequence ID" value="NZ_LUKY01000030.1"/>
</dbReference>
<evidence type="ECO:0000313" key="17">
    <source>
        <dbReference type="EMBL" id="OIZ95635.1"/>
    </source>
</evidence>
<dbReference type="InterPro" id="IPR036849">
    <property type="entry name" value="Enolase-like_C_sf"/>
</dbReference>
<dbReference type="SUPFAM" id="SSF54826">
    <property type="entry name" value="Enolase N-terminal domain-like"/>
    <property type="match status" value="1"/>
</dbReference>
<feature type="binding site" evidence="12">
    <location>
        <position position="392"/>
    </location>
    <ligand>
        <name>substrate</name>
    </ligand>
</feature>
<keyword evidence="5 10" id="KW-0964">Secreted</keyword>
<dbReference type="SMART" id="SM01192">
    <property type="entry name" value="Enolase_C"/>
    <property type="match status" value="1"/>
</dbReference>